<dbReference type="InterPro" id="IPR010982">
    <property type="entry name" value="Lambda_DNA-bd_dom_sf"/>
</dbReference>
<dbReference type="OrthoDB" id="9796186at2"/>
<dbReference type="GO" id="GO:0003700">
    <property type="term" value="F:DNA-binding transcription factor activity"/>
    <property type="evidence" value="ECO:0007669"/>
    <property type="project" value="TreeGrafter"/>
</dbReference>
<evidence type="ECO:0000256" key="3">
    <source>
        <dbReference type="ARBA" id="ARBA00023125"/>
    </source>
</evidence>
<proteinExistence type="predicted"/>
<evidence type="ECO:0000256" key="4">
    <source>
        <dbReference type="ARBA" id="ARBA00023163"/>
    </source>
</evidence>
<keyword evidence="4" id="KW-0804">Transcription</keyword>
<evidence type="ECO:0000256" key="1">
    <source>
        <dbReference type="ARBA" id="ARBA00022491"/>
    </source>
</evidence>
<evidence type="ECO:0000313" key="7">
    <source>
        <dbReference type="Proteomes" id="UP000252254"/>
    </source>
</evidence>
<dbReference type="InterPro" id="IPR046335">
    <property type="entry name" value="LacI/GalR-like_sensor"/>
</dbReference>
<gene>
    <name evidence="6" type="ORF">DES48_11347</name>
</gene>
<dbReference type="Proteomes" id="UP000252254">
    <property type="component" value="Unassembled WGS sequence"/>
</dbReference>
<evidence type="ECO:0000313" key="6">
    <source>
        <dbReference type="EMBL" id="RBO93181.1"/>
    </source>
</evidence>
<dbReference type="PRINTS" id="PR00036">
    <property type="entry name" value="HTHLACI"/>
</dbReference>
<dbReference type="PANTHER" id="PTHR30146:SF95">
    <property type="entry name" value="RIBOSE OPERON REPRESSOR"/>
    <property type="match status" value="1"/>
</dbReference>
<comment type="caution">
    <text evidence="6">The sequence shown here is derived from an EMBL/GenBank/DDBJ whole genome shotgun (WGS) entry which is preliminary data.</text>
</comment>
<dbReference type="AlphaFoldDB" id="A0A366DSW3"/>
<dbReference type="Gene3D" id="1.10.260.40">
    <property type="entry name" value="lambda repressor-like DNA-binding domains"/>
    <property type="match status" value="1"/>
</dbReference>
<dbReference type="SUPFAM" id="SSF53822">
    <property type="entry name" value="Periplasmic binding protein-like I"/>
    <property type="match status" value="1"/>
</dbReference>
<dbReference type="SUPFAM" id="SSF47413">
    <property type="entry name" value="lambda repressor-like DNA-binding domains"/>
    <property type="match status" value="1"/>
</dbReference>
<dbReference type="SMART" id="SM00354">
    <property type="entry name" value="HTH_LACI"/>
    <property type="match status" value="1"/>
</dbReference>
<keyword evidence="3" id="KW-0238">DNA-binding</keyword>
<dbReference type="PANTHER" id="PTHR30146">
    <property type="entry name" value="LACI-RELATED TRANSCRIPTIONAL REPRESSOR"/>
    <property type="match status" value="1"/>
</dbReference>
<name>A0A366DSW3_9BACI</name>
<protein>
    <submittedName>
        <fullName evidence="6">LacI family transcriptional regulator</fullName>
    </submittedName>
</protein>
<feature type="domain" description="HTH lacI-type" evidence="5">
    <location>
        <begin position="3"/>
        <end position="57"/>
    </location>
</feature>
<accession>A0A366DSW3</accession>
<keyword evidence="7" id="KW-1185">Reference proteome</keyword>
<organism evidence="6 7">
    <name type="scientific">Paraliobacillus ryukyuensis</name>
    <dbReference type="NCBI Taxonomy" id="200904"/>
    <lineage>
        <taxon>Bacteria</taxon>
        <taxon>Bacillati</taxon>
        <taxon>Bacillota</taxon>
        <taxon>Bacilli</taxon>
        <taxon>Bacillales</taxon>
        <taxon>Bacillaceae</taxon>
        <taxon>Paraliobacillus</taxon>
    </lineage>
</organism>
<reference evidence="6 7" key="1">
    <citation type="submission" date="2018-06" db="EMBL/GenBank/DDBJ databases">
        <title>Genomic Encyclopedia of Type Strains, Phase IV (KMG-IV): sequencing the most valuable type-strain genomes for metagenomic binning, comparative biology and taxonomic classification.</title>
        <authorList>
            <person name="Goeker M."/>
        </authorList>
    </citation>
    <scope>NUCLEOTIDE SEQUENCE [LARGE SCALE GENOMIC DNA]</scope>
    <source>
        <strain evidence="6 7">DSM 15140</strain>
    </source>
</reference>
<dbReference type="EMBL" id="QNRI01000013">
    <property type="protein sequence ID" value="RBO93181.1"/>
    <property type="molecule type" value="Genomic_DNA"/>
</dbReference>
<dbReference type="PROSITE" id="PS00356">
    <property type="entry name" value="HTH_LACI_1"/>
    <property type="match status" value="1"/>
</dbReference>
<evidence type="ECO:0000256" key="2">
    <source>
        <dbReference type="ARBA" id="ARBA00023015"/>
    </source>
</evidence>
<keyword evidence="2" id="KW-0805">Transcription regulation</keyword>
<dbReference type="PROSITE" id="PS50932">
    <property type="entry name" value="HTH_LACI_2"/>
    <property type="match status" value="1"/>
</dbReference>
<dbReference type="Gene3D" id="3.40.50.2300">
    <property type="match status" value="2"/>
</dbReference>
<dbReference type="InterPro" id="IPR000843">
    <property type="entry name" value="HTH_LacI"/>
</dbReference>
<dbReference type="CDD" id="cd01392">
    <property type="entry name" value="HTH_LacI"/>
    <property type="match status" value="1"/>
</dbReference>
<dbReference type="STRING" id="200904.GCA_900168775_00266"/>
<dbReference type="CDD" id="cd06291">
    <property type="entry name" value="PBP1_Qymf-like"/>
    <property type="match status" value="1"/>
</dbReference>
<dbReference type="GO" id="GO:0000976">
    <property type="term" value="F:transcription cis-regulatory region binding"/>
    <property type="evidence" value="ECO:0007669"/>
    <property type="project" value="TreeGrafter"/>
</dbReference>
<sequence>MKPKISDVAKVAGVSPTTVSRVLNNRGYIGEETRKKVNDAMKELNYYPNDIARSLYIKKTFLIGVIFPTTGNPFYGQLIFHLENYANSLGYKVLLCNSQGREDKEKSYLHMLQRNQVDGIIAGAHNRGIEEYDIPNLPVVGFDRYLSKNTPVISSDNYEGGKQATQLLLDKGCSKIIHINGPIDLETPANLRRTAYEDVLRDNNMLPITYETEWANEEVIRRLFDEHPDCDGIFASDDMIASVVLREAKKRKISTPNQLKVIGYDGTETIRTLLPELSTVEQPIKGIAEKAVDLLIKQIDGAWNGDQLEYTLPVKLIDSETTSLQKGEK</sequence>
<dbReference type="Pfam" id="PF13377">
    <property type="entry name" value="Peripla_BP_3"/>
    <property type="match status" value="1"/>
</dbReference>
<evidence type="ECO:0000259" key="5">
    <source>
        <dbReference type="PROSITE" id="PS50932"/>
    </source>
</evidence>
<keyword evidence="1" id="KW-0678">Repressor</keyword>
<dbReference type="Pfam" id="PF00356">
    <property type="entry name" value="LacI"/>
    <property type="match status" value="1"/>
</dbReference>
<dbReference type="InterPro" id="IPR028082">
    <property type="entry name" value="Peripla_BP_I"/>
</dbReference>
<dbReference type="RefSeq" id="WP_113870021.1">
    <property type="nucleotide sequence ID" value="NZ_BAABQN010000006.1"/>
</dbReference>